<name>A0A2Z5AA84_9PSED</name>
<protein>
    <recommendedName>
        <fullName evidence="3">Nucleoside 2-deoxyribosyltransferase</fullName>
    </recommendedName>
</protein>
<evidence type="ECO:0008006" key="3">
    <source>
        <dbReference type="Google" id="ProtNLM"/>
    </source>
</evidence>
<evidence type="ECO:0000313" key="1">
    <source>
        <dbReference type="EMBL" id="AXA66816.1"/>
    </source>
</evidence>
<dbReference type="AlphaFoldDB" id="A0A2Z5AA84"/>
<dbReference type="Gene3D" id="3.40.50.450">
    <property type="match status" value="1"/>
</dbReference>
<sequence length="223" mass="24724">MPHCFVMQPFDGGAYDSRFEDVFEPAIATVGLEAYRVDRDPSVSIPIQEIENGIKDARVCLAEITEDNPNVWFELGYAIAIGREVILICSDQRKTKFPFDVQHRAIIRYSTGSIRDFEALRKNIVNRLTAILQKPQALAETTSTALLKNIEGLSPAEIPALAAVGENLPDGGEFAPSYTIHNDIKSAGYTQLAAKLALRRLEQLGFIGGEYYSTQYSEDETYG</sequence>
<dbReference type="RefSeq" id="WP_208691067.1">
    <property type="nucleotide sequence ID" value="NZ_CP022198.1"/>
</dbReference>
<proteinExistence type="predicted"/>
<dbReference type="Proteomes" id="UP000250579">
    <property type="component" value="Chromosome"/>
</dbReference>
<dbReference type="SUPFAM" id="SSF52309">
    <property type="entry name" value="N-(deoxy)ribosyltransferase-like"/>
    <property type="match status" value="1"/>
</dbReference>
<reference evidence="1 2" key="1">
    <citation type="submission" date="2017-06" db="EMBL/GenBank/DDBJ databases">
        <title>Evolution towards high GC content and high-temperature stress adaptation in endophytic Pseudomonas oryzihabitans impacted its plant-growth promoting traits.</title>
        <authorList>
            <person name="Nascimento F.X."/>
        </authorList>
    </citation>
    <scope>NUCLEOTIDE SEQUENCE [LARGE SCALE GENOMIC DNA]</scope>
    <source>
        <strain evidence="1 2">MS8</strain>
    </source>
</reference>
<dbReference type="EMBL" id="CP022198">
    <property type="protein sequence ID" value="AXA66816.1"/>
    <property type="molecule type" value="Genomic_DNA"/>
</dbReference>
<accession>A0A2Z5AA84</accession>
<evidence type="ECO:0000313" key="2">
    <source>
        <dbReference type="Proteomes" id="UP000250579"/>
    </source>
</evidence>
<gene>
    <name evidence="1" type="ORF">CE139_13645</name>
</gene>
<organism evidence="1 2">
    <name type="scientific">Pseudomonas oryzihabitans</name>
    <dbReference type="NCBI Taxonomy" id="47885"/>
    <lineage>
        <taxon>Bacteria</taxon>
        <taxon>Pseudomonadati</taxon>
        <taxon>Pseudomonadota</taxon>
        <taxon>Gammaproteobacteria</taxon>
        <taxon>Pseudomonadales</taxon>
        <taxon>Pseudomonadaceae</taxon>
        <taxon>Pseudomonas</taxon>
    </lineage>
</organism>